<dbReference type="Proteomes" id="UP000758168">
    <property type="component" value="Unassembled WGS sequence"/>
</dbReference>
<dbReference type="Gene3D" id="1.10.10.1320">
    <property type="entry name" value="Anti-sigma factor, zinc-finger domain"/>
    <property type="match status" value="1"/>
</dbReference>
<feature type="compositionally biased region" description="Basic residues" evidence="3">
    <location>
        <begin position="85"/>
        <end position="101"/>
    </location>
</feature>
<keyword evidence="1" id="KW-0805">Transcription regulation</keyword>
<proteinExistence type="predicted"/>
<organism evidence="6 7">
    <name type="scientific">Microlunatus capsulatus</name>
    <dbReference type="NCBI Taxonomy" id="99117"/>
    <lineage>
        <taxon>Bacteria</taxon>
        <taxon>Bacillati</taxon>
        <taxon>Actinomycetota</taxon>
        <taxon>Actinomycetes</taxon>
        <taxon>Propionibacteriales</taxon>
        <taxon>Propionibacteriaceae</taxon>
        <taxon>Microlunatus</taxon>
    </lineage>
</organism>
<protein>
    <recommendedName>
        <fullName evidence="5">Putative zinc-finger domain-containing protein</fullName>
    </recommendedName>
</protein>
<comment type="caution">
    <text evidence="6">The sequence shown here is derived from an EMBL/GenBank/DDBJ whole genome shotgun (WGS) entry which is preliminary data.</text>
</comment>
<keyword evidence="4" id="KW-0812">Transmembrane</keyword>
<evidence type="ECO:0000256" key="3">
    <source>
        <dbReference type="SAM" id="MobiDB-lite"/>
    </source>
</evidence>
<feature type="transmembrane region" description="Helical" evidence="4">
    <location>
        <begin position="104"/>
        <end position="126"/>
    </location>
</feature>
<sequence length="502" mass="51162">MSPPPCRPLAGDRSALVDGSLPPGRRERLLVHLVHCTPCRDDVAELRRVREALRGPAATEAPRELAERLLRIAGEEARTPLRGQPSRRTRPGSRTSRRRRRLRATAAAVAVGTTVVGAGALGWAAAPAAALSAVADPGVRARAELGATLAQLPLVDPAVGAVVAADPADLDGPAPAAGRQPALLGERPLDPVSAVAALRRALTAGGQVGYRGVQDVRTTSATGTLGAAVAVRSVPGQGSTAEVRDALGAVVATSTVPPPGPGRMPDEGAVELLSTHFRLGGWADGQAAGRAAAVVQASRADGSVAARWWVDDATGLLLAQQTFDADGTLRLSAGFAVLEVGTSALDQPAAPTTPVAAVTTAGTALTLSNAPVLSRAGWACDERLAGLALVRLRSDGAAEPGAVHLVYSDGVSTLTVHEQRGLLAAGPEGSSWDTGLGAWTRSGPSALASWQSGDRVFTVTTDGPGALLAAAVASLPHEAPRERTTMERIREGWGTLLADTKG</sequence>
<evidence type="ECO:0000256" key="1">
    <source>
        <dbReference type="ARBA" id="ARBA00023015"/>
    </source>
</evidence>
<dbReference type="Gene3D" id="2.50.20.10">
    <property type="entry name" value="Lipoprotein localisation LolA/LolB/LppX"/>
    <property type="match status" value="1"/>
</dbReference>
<gene>
    <name evidence="6" type="ORF">JOF54_003146</name>
</gene>
<dbReference type="Pfam" id="PF13490">
    <property type="entry name" value="zf-HC2"/>
    <property type="match status" value="1"/>
</dbReference>
<accession>A0ABS4ZAZ0</accession>
<keyword evidence="4" id="KW-0472">Membrane</keyword>
<dbReference type="RefSeq" id="WP_210057569.1">
    <property type="nucleotide sequence ID" value="NZ_JAGIOB010000001.1"/>
</dbReference>
<feature type="region of interest" description="Disordered" evidence="3">
    <location>
        <begin position="75"/>
        <end position="101"/>
    </location>
</feature>
<evidence type="ECO:0000313" key="6">
    <source>
        <dbReference type="EMBL" id="MBP2418224.1"/>
    </source>
</evidence>
<reference evidence="6 7" key="1">
    <citation type="submission" date="2021-03" db="EMBL/GenBank/DDBJ databases">
        <title>Sequencing the genomes of 1000 actinobacteria strains.</title>
        <authorList>
            <person name="Klenk H.-P."/>
        </authorList>
    </citation>
    <scope>NUCLEOTIDE SEQUENCE [LARGE SCALE GENOMIC DNA]</scope>
    <source>
        <strain evidence="6 7">DSM 12936</strain>
    </source>
</reference>
<dbReference type="InterPro" id="IPR041916">
    <property type="entry name" value="Anti_sigma_zinc_sf"/>
</dbReference>
<evidence type="ECO:0000313" key="7">
    <source>
        <dbReference type="Proteomes" id="UP000758168"/>
    </source>
</evidence>
<dbReference type="InterPro" id="IPR027383">
    <property type="entry name" value="Znf_put"/>
</dbReference>
<evidence type="ECO:0000256" key="4">
    <source>
        <dbReference type="SAM" id="Phobius"/>
    </source>
</evidence>
<keyword evidence="2" id="KW-0804">Transcription</keyword>
<feature type="region of interest" description="Disordered" evidence="3">
    <location>
        <begin position="1"/>
        <end position="21"/>
    </location>
</feature>
<dbReference type="EMBL" id="JAGIOB010000001">
    <property type="protein sequence ID" value="MBP2418224.1"/>
    <property type="molecule type" value="Genomic_DNA"/>
</dbReference>
<evidence type="ECO:0000259" key="5">
    <source>
        <dbReference type="Pfam" id="PF13490"/>
    </source>
</evidence>
<feature type="domain" description="Putative zinc-finger" evidence="5">
    <location>
        <begin position="14"/>
        <end position="40"/>
    </location>
</feature>
<evidence type="ECO:0000256" key="2">
    <source>
        <dbReference type="ARBA" id="ARBA00023163"/>
    </source>
</evidence>
<keyword evidence="4" id="KW-1133">Transmembrane helix</keyword>
<keyword evidence="7" id="KW-1185">Reference proteome</keyword>
<name>A0ABS4ZAZ0_9ACTN</name>